<organism evidence="1 2">
    <name type="scientific">Euplotes crassus</name>
    <dbReference type="NCBI Taxonomy" id="5936"/>
    <lineage>
        <taxon>Eukaryota</taxon>
        <taxon>Sar</taxon>
        <taxon>Alveolata</taxon>
        <taxon>Ciliophora</taxon>
        <taxon>Intramacronucleata</taxon>
        <taxon>Spirotrichea</taxon>
        <taxon>Hypotrichia</taxon>
        <taxon>Euplotida</taxon>
        <taxon>Euplotidae</taxon>
        <taxon>Moneuplotes</taxon>
    </lineage>
</organism>
<proteinExistence type="predicted"/>
<dbReference type="EMBL" id="CAMPGE010004744">
    <property type="protein sequence ID" value="CAI2363590.1"/>
    <property type="molecule type" value="Genomic_DNA"/>
</dbReference>
<keyword evidence="2" id="KW-1185">Reference proteome</keyword>
<dbReference type="AlphaFoldDB" id="A0AAD1U918"/>
<comment type="caution">
    <text evidence="1">The sequence shown here is derived from an EMBL/GenBank/DDBJ whole genome shotgun (WGS) entry which is preliminary data.</text>
</comment>
<gene>
    <name evidence="1" type="ORF">ECRASSUSDP1_LOCUS4926</name>
</gene>
<evidence type="ECO:0000313" key="2">
    <source>
        <dbReference type="Proteomes" id="UP001295684"/>
    </source>
</evidence>
<evidence type="ECO:0000313" key="1">
    <source>
        <dbReference type="EMBL" id="CAI2363590.1"/>
    </source>
</evidence>
<protein>
    <submittedName>
        <fullName evidence="1">Uncharacterized protein</fullName>
    </submittedName>
</protein>
<name>A0AAD1U918_EUPCR</name>
<dbReference type="Proteomes" id="UP001295684">
    <property type="component" value="Unassembled WGS sequence"/>
</dbReference>
<accession>A0AAD1U918</accession>
<sequence>MSWQNKSFKSCEVNSCGGQECGLEHNRKKLYFNIFHKMSHLRNPTNATEKEKWDSNMEFI</sequence>
<reference evidence="1" key="1">
    <citation type="submission" date="2023-07" db="EMBL/GenBank/DDBJ databases">
        <authorList>
            <consortium name="AG Swart"/>
            <person name="Singh M."/>
            <person name="Singh A."/>
            <person name="Seah K."/>
            <person name="Emmerich C."/>
        </authorList>
    </citation>
    <scope>NUCLEOTIDE SEQUENCE</scope>
    <source>
        <strain evidence="1">DP1</strain>
    </source>
</reference>